<keyword evidence="2" id="KW-0349">Heme</keyword>
<dbReference type="SUPFAM" id="SSF48264">
    <property type="entry name" value="Cytochrome P450"/>
    <property type="match status" value="1"/>
</dbReference>
<proteinExistence type="inferred from homology"/>
<dbReference type="EMBL" id="JAJTTA010000003">
    <property type="protein sequence ID" value="MCF0042201.1"/>
    <property type="molecule type" value="Genomic_DNA"/>
</dbReference>
<gene>
    <name evidence="3" type="ORF">LXM24_18990</name>
</gene>
<dbReference type="PANTHER" id="PTHR46696">
    <property type="entry name" value="P450, PUTATIVE (EUROFUNG)-RELATED"/>
    <property type="match status" value="1"/>
</dbReference>
<evidence type="ECO:0000313" key="3">
    <source>
        <dbReference type="EMBL" id="MCF0042201.1"/>
    </source>
</evidence>
<dbReference type="GO" id="GO:0020037">
    <property type="term" value="F:heme binding"/>
    <property type="evidence" value="ECO:0007669"/>
    <property type="project" value="InterPro"/>
</dbReference>
<keyword evidence="2" id="KW-0503">Monooxygenase</keyword>
<dbReference type="PRINTS" id="PR00359">
    <property type="entry name" value="BP450"/>
</dbReference>
<organism evidence="3 4">
    <name type="scientific">Dyadobacter fanqingshengii</name>
    <dbReference type="NCBI Taxonomy" id="2906443"/>
    <lineage>
        <taxon>Bacteria</taxon>
        <taxon>Pseudomonadati</taxon>
        <taxon>Bacteroidota</taxon>
        <taxon>Cytophagia</taxon>
        <taxon>Cytophagales</taxon>
        <taxon>Spirosomataceae</taxon>
        <taxon>Dyadobacter</taxon>
    </lineage>
</organism>
<dbReference type="RefSeq" id="WP_234615066.1">
    <property type="nucleotide sequence ID" value="NZ_CP098806.1"/>
</dbReference>
<reference evidence="3" key="1">
    <citation type="submission" date="2021-12" db="EMBL/GenBank/DDBJ databases">
        <title>Novel species in genus Dyadobacter.</title>
        <authorList>
            <person name="Ma C."/>
        </authorList>
    </citation>
    <scope>NUCLEOTIDE SEQUENCE</scope>
    <source>
        <strain evidence="3">CY399</strain>
    </source>
</reference>
<dbReference type="InterPro" id="IPR001128">
    <property type="entry name" value="Cyt_P450"/>
</dbReference>
<dbReference type="InterPro" id="IPR036396">
    <property type="entry name" value="Cyt_P450_sf"/>
</dbReference>
<dbReference type="GO" id="GO:0005506">
    <property type="term" value="F:iron ion binding"/>
    <property type="evidence" value="ECO:0007669"/>
    <property type="project" value="InterPro"/>
</dbReference>
<dbReference type="GO" id="GO:0004497">
    <property type="term" value="F:monooxygenase activity"/>
    <property type="evidence" value="ECO:0007669"/>
    <property type="project" value="UniProtKB-KW"/>
</dbReference>
<keyword evidence="2" id="KW-0560">Oxidoreductase</keyword>
<comment type="similarity">
    <text evidence="1 2">Belongs to the cytochrome P450 family.</text>
</comment>
<dbReference type="Proteomes" id="UP001139700">
    <property type="component" value="Unassembled WGS sequence"/>
</dbReference>
<evidence type="ECO:0000313" key="4">
    <source>
        <dbReference type="Proteomes" id="UP001139700"/>
    </source>
</evidence>
<dbReference type="InterPro" id="IPR002397">
    <property type="entry name" value="Cyt_P450_B"/>
</dbReference>
<keyword evidence="2" id="KW-0408">Iron</keyword>
<dbReference type="InterPro" id="IPR017972">
    <property type="entry name" value="Cyt_P450_CS"/>
</dbReference>
<dbReference type="PROSITE" id="PS00086">
    <property type="entry name" value="CYTOCHROME_P450"/>
    <property type="match status" value="1"/>
</dbReference>
<dbReference type="GO" id="GO:0016705">
    <property type="term" value="F:oxidoreductase activity, acting on paired donors, with incorporation or reduction of molecular oxygen"/>
    <property type="evidence" value="ECO:0007669"/>
    <property type="project" value="InterPro"/>
</dbReference>
<comment type="caution">
    <text evidence="3">The sequence shown here is derived from an EMBL/GenBank/DDBJ whole genome shotgun (WGS) entry which is preliminary data.</text>
</comment>
<dbReference type="AlphaFoldDB" id="A0A9X1TAV8"/>
<name>A0A9X1TAV8_9BACT</name>
<accession>A0A9X1TAV8</accession>
<keyword evidence="4" id="KW-1185">Reference proteome</keyword>
<sequence>MSVATIWSSQNKISQNYAELIDDVRKTNPVHLNVFGDLVVMDYKHVKKIFADSENFQNFDFTERFKVVSSIANNDPALLEFGESLRHWLLFMNGDAHAEHRKLVNKKFYEANYESITMDAIHEVIETYRNKEEADLVEITRKFSFLIISKIIGLQSEDYDFIQKFSYVITLIFEKTLNVKDLLECAQMSRQFRSYLGDALSRQEKDLTNSLLIEMKEIMGSSSVNQLIGTWEFLVNAATETTTLLLTRSIATLIEHKDIHINWQAHDGCAIAVEELIRYVSPVNWIPRQVKADMEFEGLRIKKGKTVLLGIASANRDPEVFHNPETFIPTRKPNPHIGFGFGIHHCMGARLSRFEMQKFLPRFMAAFPDIRLHPEKPGEWDSKVFFRGHKHLPVLLK</sequence>
<keyword evidence="2" id="KW-0479">Metal-binding</keyword>
<dbReference type="Pfam" id="PF00067">
    <property type="entry name" value="p450"/>
    <property type="match status" value="1"/>
</dbReference>
<dbReference type="PANTHER" id="PTHR46696:SF1">
    <property type="entry name" value="CYTOCHROME P450 YJIB-RELATED"/>
    <property type="match status" value="1"/>
</dbReference>
<evidence type="ECO:0000256" key="2">
    <source>
        <dbReference type="RuleBase" id="RU000461"/>
    </source>
</evidence>
<evidence type="ECO:0000256" key="1">
    <source>
        <dbReference type="ARBA" id="ARBA00010617"/>
    </source>
</evidence>
<dbReference type="Gene3D" id="1.10.630.10">
    <property type="entry name" value="Cytochrome P450"/>
    <property type="match status" value="1"/>
</dbReference>
<protein>
    <submittedName>
        <fullName evidence="3">Cytochrome P450</fullName>
    </submittedName>
</protein>